<reference evidence="2 3" key="1">
    <citation type="submission" date="2018-11" db="EMBL/GenBank/DDBJ databases">
        <title>Photobacterium sp. BEI247 sp. nov., a marine bacterium isolated from Yongle Blue Hole in the South China Sea.</title>
        <authorList>
            <person name="Wang X."/>
        </authorList>
    </citation>
    <scope>NUCLEOTIDE SEQUENCE [LARGE SCALE GENOMIC DNA]</scope>
    <source>
        <strain evidence="3">BEI247</strain>
    </source>
</reference>
<dbReference type="EMBL" id="RJLM01000039">
    <property type="protein sequence ID" value="RWX52745.1"/>
    <property type="molecule type" value="Genomic_DNA"/>
</dbReference>
<dbReference type="Proteomes" id="UP000287563">
    <property type="component" value="Unassembled WGS sequence"/>
</dbReference>
<sequence length="128" mass="14012">MYAVLIYGFPLTLLGFEWGLRTMLAVDSAGFTGPTLAAAGLSFLMPLTKPKKKNLPGHDDVVAMSKADAALTPFLWICVFIFLFSWSWACYVSLKFPMDKTLGFDSHLVIGGSVYIVSLLLTGIKEKV</sequence>
<dbReference type="AlphaFoldDB" id="A0A444JI50"/>
<protein>
    <submittedName>
        <fullName evidence="2">Uncharacterized protein</fullName>
    </submittedName>
</protein>
<evidence type="ECO:0000313" key="3">
    <source>
        <dbReference type="Proteomes" id="UP000287563"/>
    </source>
</evidence>
<keyword evidence="1" id="KW-1133">Transmembrane helix</keyword>
<dbReference type="RefSeq" id="WP_128786651.1">
    <property type="nucleotide sequence ID" value="NZ_RJLM01000039.1"/>
</dbReference>
<gene>
    <name evidence="2" type="ORF">EDI28_25695</name>
</gene>
<accession>A0A444JI50</accession>
<comment type="caution">
    <text evidence="2">The sequence shown here is derived from an EMBL/GenBank/DDBJ whole genome shotgun (WGS) entry which is preliminary data.</text>
</comment>
<evidence type="ECO:0000256" key="1">
    <source>
        <dbReference type="SAM" id="Phobius"/>
    </source>
</evidence>
<dbReference type="OrthoDB" id="7067757at2"/>
<proteinExistence type="predicted"/>
<feature type="transmembrane region" description="Helical" evidence="1">
    <location>
        <begin position="69"/>
        <end position="94"/>
    </location>
</feature>
<name>A0A444JI50_9GAMM</name>
<keyword evidence="1" id="KW-0472">Membrane</keyword>
<keyword evidence="3" id="KW-1185">Reference proteome</keyword>
<feature type="transmembrane region" description="Helical" evidence="1">
    <location>
        <begin position="106"/>
        <end position="124"/>
    </location>
</feature>
<feature type="transmembrane region" description="Helical" evidence="1">
    <location>
        <begin position="29"/>
        <end position="48"/>
    </location>
</feature>
<evidence type="ECO:0000313" key="2">
    <source>
        <dbReference type="EMBL" id="RWX52745.1"/>
    </source>
</evidence>
<organism evidence="2 3">
    <name type="scientific">Photobacterium chitinilyticum</name>
    <dbReference type="NCBI Taxonomy" id="2485123"/>
    <lineage>
        <taxon>Bacteria</taxon>
        <taxon>Pseudomonadati</taxon>
        <taxon>Pseudomonadota</taxon>
        <taxon>Gammaproteobacteria</taxon>
        <taxon>Vibrionales</taxon>
        <taxon>Vibrionaceae</taxon>
        <taxon>Photobacterium</taxon>
    </lineage>
</organism>
<keyword evidence="1" id="KW-0812">Transmembrane</keyword>